<organism evidence="2 3">
    <name type="scientific">Nitrosospira lacus</name>
    <dbReference type="NCBI Taxonomy" id="1288494"/>
    <lineage>
        <taxon>Bacteria</taxon>
        <taxon>Pseudomonadati</taxon>
        <taxon>Pseudomonadota</taxon>
        <taxon>Betaproteobacteria</taxon>
        <taxon>Nitrosomonadales</taxon>
        <taxon>Nitrosomonadaceae</taxon>
        <taxon>Nitrosospira</taxon>
    </lineage>
</organism>
<dbReference type="OrthoDB" id="8562711at2"/>
<evidence type="ECO:0008006" key="4">
    <source>
        <dbReference type="Google" id="ProtNLM"/>
    </source>
</evidence>
<evidence type="ECO:0000256" key="1">
    <source>
        <dbReference type="SAM" id="SignalP"/>
    </source>
</evidence>
<dbReference type="Proteomes" id="UP000012179">
    <property type="component" value="Chromosome"/>
</dbReference>
<reference evidence="2 3" key="1">
    <citation type="journal article" date="2015" name="Int. J. Syst. Evol. Microbiol.">
        <title>Nitrosospira lacus sp. nov., a psychrotolerant, ammonia-oxidizing bacterium from sandy lake sediment.</title>
        <authorList>
            <person name="Urakawa H."/>
            <person name="Garcia J.C."/>
            <person name="Nielsen J.L."/>
            <person name="Le V.Q."/>
            <person name="Kozlowski J.A."/>
            <person name="Stein L.Y."/>
            <person name="Lim C.K."/>
            <person name="Pommerening-Roser A."/>
            <person name="Martens-Habbena W."/>
            <person name="Stahl D.A."/>
            <person name="Klotz M.G."/>
        </authorList>
    </citation>
    <scope>NUCLEOTIDE SEQUENCE [LARGE SCALE GENOMIC DNA]</scope>
    <source>
        <strain evidence="2 3">APG3</strain>
    </source>
</reference>
<keyword evidence="1" id="KW-0732">Signal</keyword>
<dbReference type="RefSeq" id="WP_051048907.1">
    <property type="nucleotide sequence ID" value="NZ_CP021106.3"/>
</dbReference>
<dbReference type="KEGG" id="nlc:EBAPG3_004645"/>
<name>A0A1W6SMW5_9PROT</name>
<protein>
    <recommendedName>
        <fullName evidence="4">Prolin-rich transmembrane protein</fullName>
    </recommendedName>
</protein>
<feature type="signal peptide" evidence="1">
    <location>
        <begin position="1"/>
        <end position="23"/>
    </location>
</feature>
<dbReference type="EMBL" id="CP021106">
    <property type="protein sequence ID" value="ARO87112.1"/>
    <property type="molecule type" value="Genomic_DNA"/>
</dbReference>
<sequence>MTSAFIRRRAAMAAALAITAWLAIQVDDQEEEGVIKLAHSTQRTTDRAKTAPSDATVYGTASQELSIGLNWGALSGRTRVVQEQNGQSADLFRPHDWHVASKPAEPPAPPPRPVAPAPPFSYLGKLAGSPQGTTFFLTENNKVYSVVAGQNIDNFWRLDAEDATSLNLTYLPLGQPQTLLKTARPTIPVEDGNQGAF</sequence>
<evidence type="ECO:0000313" key="2">
    <source>
        <dbReference type="EMBL" id="ARO87112.1"/>
    </source>
</evidence>
<evidence type="ECO:0000313" key="3">
    <source>
        <dbReference type="Proteomes" id="UP000012179"/>
    </source>
</evidence>
<feature type="chain" id="PRO_5010853347" description="Prolin-rich transmembrane protein" evidence="1">
    <location>
        <begin position="24"/>
        <end position="197"/>
    </location>
</feature>
<dbReference type="AlphaFoldDB" id="A0A1W6SMW5"/>
<gene>
    <name evidence="2" type="ORF">EBAPG3_004645</name>
</gene>
<proteinExistence type="predicted"/>
<keyword evidence="3" id="KW-1185">Reference proteome</keyword>
<accession>A0A1W6SMW5</accession>
<dbReference type="eggNOG" id="ENOG50349S2">
    <property type="taxonomic scope" value="Bacteria"/>
</dbReference>